<evidence type="ECO:0000256" key="1">
    <source>
        <dbReference type="SAM" id="MobiDB-lite"/>
    </source>
</evidence>
<accession>A0A1D7QKT2</accession>
<proteinExistence type="predicted"/>
<feature type="region of interest" description="Disordered" evidence="1">
    <location>
        <begin position="507"/>
        <end position="526"/>
    </location>
</feature>
<gene>
    <name evidence="2" type="ORF">BFS30_20190</name>
</gene>
<dbReference type="Gene3D" id="2.60.40.10">
    <property type="entry name" value="Immunoglobulins"/>
    <property type="match status" value="5"/>
</dbReference>
<evidence type="ECO:0000313" key="2">
    <source>
        <dbReference type="EMBL" id="AOM79281.1"/>
    </source>
</evidence>
<reference evidence="2 3" key="1">
    <citation type="submission" date="2016-08" db="EMBL/GenBank/DDBJ databases">
        <authorList>
            <person name="Seilhamer J.J."/>
        </authorList>
    </citation>
    <scope>NUCLEOTIDE SEQUENCE [LARGE SCALE GENOMIC DNA]</scope>
    <source>
        <strain evidence="2 3">DX4</strain>
    </source>
</reference>
<sequence>MINIMLKMRSRIAPSLFKKLHFLFIFCLLINFSAAYAEGSKDLYPSGAKGNRAFLYCNTSSDASESWPFKTPGTHYIYVKAGEVIAAGSSAQGYSNGIIRFIAPNGDIFTSTRGERTIGRIKTRTEELAGAKIGSAGNPTGYTPFEMDVPAGGEGVWKVEFISPLGTGDSDTNVPDILADASWTQPNSNNSLNRNLIAAWDVSVRKKTATEWLSGRLFANVLNLHLSANFLEERSYFAKHYVLTKDGRAYRVQTNGSNGVGFTFFSNSNGFAKNSVPTYKSLNKSAYADILEYTHNPTSPDQGTNVTHKIFYNKPNPDLPAKAFIAGSTGQETWLKNQAELPKISNLMVIGVEGTTGIAGRNGAYIKFKSSAAGTYRITIPVLTPSGPADRVIIGLAKEGDNSVLWDGKDGNGAFLKEGTLISKLKTKLLSAEVHFPYIDMEVNPLGLIIELTDNTTDYNLLDQSKDESVYSDRIYWDDSDVTGAGVYDESSDPFYNAINGRSSKENGHKWGRYKPTGGSGNSGTGLNSFGNVKSMDTWAYIQGSEEDTPVDLTIKVADLKIESIVPDVTTLLSNRQITYTIRVKNSGPSSVIGSIFAFKAPPGFEITGESYTVVSEVGVVRNIQKTAGDFNAVLDMNNDAVIEFKIIVKSSSSSLTYPLAVEASILRPADVTDPDATNPILNPDPNHIQAPSDPHLECLNGTLNESCNNIKYNGVIVQELCAGAELTPVEFIAAAGGQVEIIGTLPAGLSTVFSSGNSVLKIIGTPQTSGVFTLGTLGNERERTTYLIRINPIPELVVPLDKVNACEGKNISVAVSSTTEGNTFQWQYFDNSTSAWTDFVAGGSISGENTSTLNITSVPLSFSNTKLRVLATSSSGCVGTSSEITLIVNKLPDKAVVTPSKPAFCVGFSVKLVSSVAHGNQWYKDNQILEGKTEQSYEASEEGEYYVIITNDQGCESEPSAKRKVTVYPIPPTPVIKIEGGTSTCVGTPVKLTSDALTGNQWYKDNDIIEGEEGPTYWVTETGKYRVMVTNENKCEKLSDEIYITVNPIPEKPTISASTSTEFCFGGSVLLTSSAATGNQWYKDEELIEGATNPTYLADANGKYKVIVTLIGCSSPASLETEVKVNPIPEKPTITASTSTEFCFGGSVLLTSSALNGNQWYKDEELIQGATNPTYLADASGKYKVIVTLIGCSSPASLETEVKVNPIPEKPTITASTSTEFCFGGSVLLTSSALNGNQWYKDEELIRGATNPTYLADASGKYKVIVTLVGCSSPASLETEVKVNPIPEKPTISASTSTEFCFGGSVLLTSSAAAGNQWYKDEELIQGATNPTYLAEASGKYKVIVTLISCSSPASLDTEVKVNSIPEKPTITTSTSTEFCFGGSVLLTSSAATGNQWYKNGSLIPGATNPTYLANISGKYKVIVTLNTCISPASLETEVTVNPIPETPTITASTSTEFCFGGSVLLTSSSATGNQWYKDGNLIPGATNLIYLANVSGKYKVIVTLNSCISPASLETEVTVNPIPEKPIITASTSTEFCFGGNVLLTSSAATGNQWYKDGNLIPGATNPIYLANTSGKYKVIVTLVGCSSPASLETEVKVNPIPEKPTISASTSTEFCFGGSVLLSSSALNGNQWYKDEELIQGATNPTYLADASGKYKVIVTLVGCSGPASLDTELKVNPIPEKPTITASTSTEFCFGGSVLLTSSALNGNQWYKDEELIQGATNPTYLADASGKYKVIVTLVGCSGPASLETEVKVNPIPEKPTITTSTSTEFCFGGSVLLTSSAATGNQWYKDEELIQGATNPTYLADASGKYKVIVTLVGCSSPASLETEVKVNPIPEKPTITASTSTEFCFGGSVLLTSSAATGNQWYKDEELIQGAINSTYLADASGNIK</sequence>
<dbReference type="KEGG" id="psty:BFS30_20190"/>
<protein>
    <submittedName>
        <fullName evidence="2">Uncharacterized protein</fullName>
    </submittedName>
</protein>
<organism evidence="2 3">
    <name type="scientific">Pedobacter steynii</name>
    <dbReference type="NCBI Taxonomy" id="430522"/>
    <lineage>
        <taxon>Bacteria</taxon>
        <taxon>Pseudomonadati</taxon>
        <taxon>Bacteroidota</taxon>
        <taxon>Sphingobacteriia</taxon>
        <taxon>Sphingobacteriales</taxon>
        <taxon>Sphingobacteriaceae</taxon>
        <taxon>Pedobacter</taxon>
    </lineage>
</organism>
<dbReference type="Proteomes" id="UP000094313">
    <property type="component" value="Chromosome"/>
</dbReference>
<dbReference type="InterPro" id="IPR013783">
    <property type="entry name" value="Ig-like_fold"/>
</dbReference>
<evidence type="ECO:0000313" key="3">
    <source>
        <dbReference type="Proteomes" id="UP000094313"/>
    </source>
</evidence>
<dbReference type="EMBL" id="CP017141">
    <property type="protein sequence ID" value="AOM79281.1"/>
    <property type="molecule type" value="Genomic_DNA"/>
</dbReference>
<keyword evidence="3" id="KW-1185">Reference proteome</keyword>
<name>A0A1D7QKT2_9SPHI</name>